<evidence type="ECO:0000259" key="13">
    <source>
        <dbReference type="PROSITE" id="PS50835"/>
    </source>
</evidence>
<dbReference type="InterPro" id="IPR003599">
    <property type="entry name" value="Ig_sub"/>
</dbReference>
<accession>A0A3B4WWM9</accession>
<keyword evidence="15" id="KW-1185">Reference proteome</keyword>
<dbReference type="InterPro" id="IPR007110">
    <property type="entry name" value="Ig-like_dom"/>
</dbReference>
<keyword evidence="7" id="KW-0325">Glycoprotein</keyword>
<dbReference type="AlphaFoldDB" id="A0A3B4WWM9"/>
<keyword evidence="10" id="KW-0175">Coiled coil</keyword>
<evidence type="ECO:0000256" key="8">
    <source>
        <dbReference type="ARBA" id="ARBA00023319"/>
    </source>
</evidence>
<dbReference type="SMART" id="SM00409">
    <property type="entry name" value="IG"/>
    <property type="match status" value="2"/>
</dbReference>
<dbReference type="GO" id="GO:1903037">
    <property type="term" value="P:regulation of leukocyte cell-cell adhesion"/>
    <property type="evidence" value="ECO:0007669"/>
    <property type="project" value="UniProtKB-ARBA"/>
</dbReference>
<keyword evidence="6" id="KW-1015">Disulfide bond</keyword>
<evidence type="ECO:0000256" key="7">
    <source>
        <dbReference type="ARBA" id="ARBA00023180"/>
    </source>
</evidence>
<dbReference type="FunFam" id="2.60.40.10:FF:000088">
    <property type="entry name" value="Butyrophilin subfamily 1 member A1"/>
    <property type="match status" value="1"/>
</dbReference>
<dbReference type="FunFam" id="2.60.40.10:FF:000142">
    <property type="entry name" value="V-set domain-containing T-cell activation inhibitor 1"/>
    <property type="match status" value="1"/>
</dbReference>
<dbReference type="GO" id="GO:0001817">
    <property type="term" value="P:regulation of cytokine production"/>
    <property type="evidence" value="ECO:0007669"/>
    <property type="project" value="TreeGrafter"/>
</dbReference>
<feature type="domain" description="Ig-like" evidence="13">
    <location>
        <begin position="20"/>
        <end position="135"/>
    </location>
</feature>
<dbReference type="InterPro" id="IPR050504">
    <property type="entry name" value="IgSF_BTN/MOG"/>
</dbReference>
<sequence length="483" mass="55665">MNHVKDGQSFKSPLRATSIPVFRHIVFLLLTHFCGGQMQVDPPQPVVVMVGDDTVLPCQLEPAMDAFKMTMEWGRLDLDPRFIYVWHDGKALLDDQNTAYKGRTSLAIDKLKHGDISLKLSKVKVSDHGTYRCYIPKQSKQYFVELLVAAISSPGVSLAKLHKDSGRVVLQCESKGWHPEPELLWLDGEGKLLSAGPTETVRGPDDLYTVSSRVTVEKRHSNSFTCRVQQKIINQTRETQIHVPDDFFMATSNCAASISFSVVFCLMFVVAVSFSVWQQRQNKIKMPCRDMNEDQEEKTTATNTSKEHQPLMARKEINKMDKKRAKLDEQLKKQEEEQKDVVQIIDCLMELTKELETQKEQLTVQMQKAEREVEETDNKVTSVETEVTVGEEGDKIANKAKGYLKLKEIILESNNNQQERKQEYQQLQMNVDKIVKKVFEEIQKIREKEKKIEGHVEKIKKQLQDTEEQKEEIQRKLQRKDKK</sequence>
<dbReference type="InterPro" id="IPR053896">
    <property type="entry name" value="BTN3A2-like_Ig-C"/>
</dbReference>
<reference evidence="14" key="2">
    <citation type="submission" date="2025-09" db="UniProtKB">
        <authorList>
            <consortium name="Ensembl"/>
        </authorList>
    </citation>
    <scope>IDENTIFICATION</scope>
</reference>
<protein>
    <recommendedName>
        <fullName evidence="13">Ig-like domain-containing protein</fullName>
    </recommendedName>
</protein>
<evidence type="ECO:0000256" key="9">
    <source>
        <dbReference type="ARBA" id="ARBA00038221"/>
    </source>
</evidence>
<name>A0A3B4WWM9_SERLL</name>
<dbReference type="GO" id="GO:0050852">
    <property type="term" value="P:T cell receptor signaling pathway"/>
    <property type="evidence" value="ECO:0007669"/>
    <property type="project" value="TreeGrafter"/>
</dbReference>
<proteinExistence type="inferred from homology"/>
<feature type="domain" description="Ig-like" evidence="13">
    <location>
        <begin position="154"/>
        <end position="242"/>
    </location>
</feature>
<comment type="similarity">
    <text evidence="9">Belongs to the SKINT family.</text>
</comment>
<dbReference type="GO" id="GO:0009897">
    <property type="term" value="C:external side of plasma membrane"/>
    <property type="evidence" value="ECO:0007669"/>
    <property type="project" value="TreeGrafter"/>
</dbReference>
<evidence type="ECO:0000256" key="11">
    <source>
        <dbReference type="SAM" id="MobiDB-lite"/>
    </source>
</evidence>
<keyword evidence="4 12" id="KW-1133">Transmembrane helix</keyword>
<dbReference type="GeneTree" id="ENSGT01050000244843"/>
<evidence type="ECO:0000256" key="5">
    <source>
        <dbReference type="ARBA" id="ARBA00023136"/>
    </source>
</evidence>
<dbReference type="Pfam" id="PF07686">
    <property type="entry name" value="V-set"/>
    <property type="match status" value="1"/>
</dbReference>
<evidence type="ECO:0000256" key="10">
    <source>
        <dbReference type="SAM" id="Coils"/>
    </source>
</evidence>
<comment type="subcellular location">
    <subcellularLocation>
        <location evidence="1">Membrane</location>
    </subcellularLocation>
</comment>
<dbReference type="InterPro" id="IPR013106">
    <property type="entry name" value="Ig_V-set"/>
</dbReference>
<keyword evidence="3" id="KW-0732">Signal</keyword>
<dbReference type="GO" id="GO:0050863">
    <property type="term" value="P:regulation of T cell activation"/>
    <property type="evidence" value="ECO:0007669"/>
    <property type="project" value="UniProtKB-ARBA"/>
</dbReference>
<keyword evidence="8" id="KW-0393">Immunoglobulin domain</keyword>
<dbReference type="GO" id="GO:0042110">
    <property type="term" value="P:T cell activation"/>
    <property type="evidence" value="ECO:0007669"/>
    <property type="project" value="UniProtKB-ARBA"/>
</dbReference>
<evidence type="ECO:0000256" key="1">
    <source>
        <dbReference type="ARBA" id="ARBA00004370"/>
    </source>
</evidence>
<dbReference type="Gene3D" id="2.60.40.10">
    <property type="entry name" value="Immunoglobulins"/>
    <property type="match status" value="2"/>
</dbReference>
<dbReference type="InterPro" id="IPR013783">
    <property type="entry name" value="Ig-like_fold"/>
</dbReference>
<keyword evidence="5 12" id="KW-0472">Membrane</keyword>
<dbReference type="InterPro" id="IPR036179">
    <property type="entry name" value="Ig-like_dom_sf"/>
</dbReference>
<feature type="transmembrane region" description="Helical" evidence="12">
    <location>
        <begin position="258"/>
        <end position="277"/>
    </location>
</feature>
<feature type="coiled-coil region" evidence="10">
    <location>
        <begin position="313"/>
        <end position="386"/>
    </location>
</feature>
<feature type="region of interest" description="Disordered" evidence="11">
    <location>
        <begin position="460"/>
        <end position="483"/>
    </location>
</feature>
<evidence type="ECO:0000256" key="6">
    <source>
        <dbReference type="ARBA" id="ARBA00023157"/>
    </source>
</evidence>
<dbReference type="Pfam" id="PF22705">
    <property type="entry name" value="C2-set_3"/>
    <property type="match status" value="1"/>
</dbReference>
<organism evidence="14 15">
    <name type="scientific">Seriola lalandi dorsalis</name>
    <dbReference type="NCBI Taxonomy" id="1841481"/>
    <lineage>
        <taxon>Eukaryota</taxon>
        <taxon>Metazoa</taxon>
        <taxon>Chordata</taxon>
        <taxon>Craniata</taxon>
        <taxon>Vertebrata</taxon>
        <taxon>Euteleostomi</taxon>
        <taxon>Actinopterygii</taxon>
        <taxon>Neopterygii</taxon>
        <taxon>Teleostei</taxon>
        <taxon>Neoteleostei</taxon>
        <taxon>Acanthomorphata</taxon>
        <taxon>Carangaria</taxon>
        <taxon>Carangiformes</taxon>
        <taxon>Carangidae</taxon>
        <taxon>Seriola</taxon>
    </lineage>
</organism>
<dbReference type="Ensembl" id="ENSSLDT00000009861.1">
    <property type="protein sequence ID" value="ENSSLDP00000009529.1"/>
    <property type="gene ID" value="ENSSLDG00000007580.1"/>
</dbReference>
<reference evidence="14" key="1">
    <citation type="submission" date="2025-08" db="UniProtKB">
        <authorList>
            <consortium name="Ensembl"/>
        </authorList>
    </citation>
    <scope>IDENTIFICATION</scope>
</reference>
<evidence type="ECO:0000256" key="4">
    <source>
        <dbReference type="ARBA" id="ARBA00022989"/>
    </source>
</evidence>
<keyword evidence="2 12" id="KW-0812">Transmembrane</keyword>
<dbReference type="PANTHER" id="PTHR24100">
    <property type="entry name" value="BUTYROPHILIN"/>
    <property type="match status" value="1"/>
</dbReference>
<dbReference type="GO" id="GO:0005102">
    <property type="term" value="F:signaling receptor binding"/>
    <property type="evidence" value="ECO:0007669"/>
    <property type="project" value="TreeGrafter"/>
</dbReference>
<evidence type="ECO:0000256" key="12">
    <source>
        <dbReference type="SAM" id="Phobius"/>
    </source>
</evidence>
<dbReference type="SUPFAM" id="SSF48726">
    <property type="entry name" value="Immunoglobulin"/>
    <property type="match status" value="2"/>
</dbReference>
<dbReference type="Proteomes" id="UP000261360">
    <property type="component" value="Unplaced"/>
</dbReference>
<dbReference type="PANTHER" id="PTHR24100:SF151">
    <property type="entry name" value="ICOS LIGAND"/>
    <property type="match status" value="1"/>
</dbReference>
<evidence type="ECO:0000256" key="3">
    <source>
        <dbReference type="ARBA" id="ARBA00022729"/>
    </source>
</evidence>
<dbReference type="PROSITE" id="PS50835">
    <property type="entry name" value="IG_LIKE"/>
    <property type="match status" value="2"/>
</dbReference>
<evidence type="ECO:0000313" key="14">
    <source>
        <dbReference type="Ensembl" id="ENSSLDP00000009529.1"/>
    </source>
</evidence>
<evidence type="ECO:0000256" key="2">
    <source>
        <dbReference type="ARBA" id="ARBA00022692"/>
    </source>
</evidence>
<evidence type="ECO:0000313" key="15">
    <source>
        <dbReference type="Proteomes" id="UP000261360"/>
    </source>
</evidence>